<dbReference type="OrthoDB" id="2268901at2759"/>
<sequence>MRRSSVAFLFVSSFGLALLPSAHAAAVKKVRSTTTCSILDYGAVADNSTDIYDALGSAWTECVKPAVTDSAEDTILYVPSGAYALKTAITFGDASTFTFKIDGDIQIPFNGDLAGNLFFFDDCESIILSGSGSVNGNGYYYREGGDLTLYPNRPRLFRFQNCNNCDISGVTLINSPMFHMTVIGDNNVVHDQVVVADDIGETDAYDISGDNNYVHDVEVTNGDECVTVKSPTNGFLAENIICHYSAGCNIGSFGVGGAAAVENVYYRNVTLYDSDAGVMIKAYPDSTGYVKNATYVDFTVSAVAYPIDIDEYWCSDCPTANGTLSVSDITFDGFSGTGDDTTTRPLIKLDCLPDYICEDITFEDIDLTKEGGVTVANIIDNACGTGLSGLDAC</sequence>
<dbReference type="GO" id="GO:0045490">
    <property type="term" value="P:pectin catabolic process"/>
    <property type="evidence" value="ECO:0007669"/>
    <property type="project" value="UniProtKB-ARBA"/>
</dbReference>
<evidence type="ECO:0000256" key="6">
    <source>
        <dbReference type="ARBA" id="ARBA00022801"/>
    </source>
</evidence>
<evidence type="ECO:0000313" key="13">
    <source>
        <dbReference type="EMBL" id="KIY42989.1"/>
    </source>
</evidence>
<evidence type="ECO:0000256" key="1">
    <source>
        <dbReference type="ARBA" id="ARBA00004613"/>
    </source>
</evidence>
<organism evidence="13 14">
    <name type="scientific">Fistulina hepatica ATCC 64428</name>
    <dbReference type="NCBI Taxonomy" id="1128425"/>
    <lineage>
        <taxon>Eukaryota</taxon>
        <taxon>Fungi</taxon>
        <taxon>Dikarya</taxon>
        <taxon>Basidiomycota</taxon>
        <taxon>Agaricomycotina</taxon>
        <taxon>Agaricomycetes</taxon>
        <taxon>Agaricomycetidae</taxon>
        <taxon>Agaricales</taxon>
        <taxon>Fistulinaceae</taxon>
        <taxon>Fistulina</taxon>
    </lineage>
</organism>
<dbReference type="Proteomes" id="UP000054144">
    <property type="component" value="Unassembled WGS sequence"/>
</dbReference>
<keyword evidence="10" id="KW-0961">Cell wall biogenesis/degradation</keyword>
<keyword evidence="8" id="KW-0325">Glycoprotein</keyword>
<dbReference type="Gene3D" id="2.160.20.10">
    <property type="entry name" value="Single-stranded right-handed beta-helix, Pectin lyase-like"/>
    <property type="match status" value="1"/>
</dbReference>
<comment type="subcellular location">
    <subcellularLocation>
        <location evidence="1">Secreted</location>
    </subcellularLocation>
</comment>
<dbReference type="PANTHER" id="PTHR31736">
    <property type="match status" value="1"/>
</dbReference>
<dbReference type="GO" id="GO:0071555">
    <property type="term" value="P:cell wall organization"/>
    <property type="evidence" value="ECO:0007669"/>
    <property type="project" value="UniProtKB-KW"/>
</dbReference>
<proteinExistence type="inferred from homology"/>
<keyword evidence="7" id="KW-1015">Disulfide bond</keyword>
<dbReference type="SMART" id="SM00710">
    <property type="entry name" value="PbH1"/>
    <property type="match status" value="4"/>
</dbReference>
<dbReference type="AlphaFoldDB" id="A0A0D7A0R1"/>
<dbReference type="GO" id="GO:0046576">
    <property type="term" value="F:rhamnogalacturonan alpha-L-rhamnopyranosyl-(1-&gt;4)-alpha-D-galactopyranosyluronide lyase activity"/>
    <property type="evidence" value="ECO:0007669"/>
    <property type="project" value="UniProtKB-ARBA"/>
</dbReference>
<keyword evidence="9 11" id="KW-0326">Glycosidase</keyword>
<dbReference type="PANTHER" id="PTHR31736:SF19">
    <property type="entry name" value="PECTIN LYASE SUPERFAMILY PROTEIN-RELATED"/>
    <property type="match status" value="1"/>
</dbReference>
<dbReference type="InterPro" id="IPR006626">
    <property type="entry name" value="PbH1"/>
</dbReference>
<evidence type="ECO:0000256" key="9">
    <source>
        <dbReference type="ARBA" id="ARBA00023295"/>
    </source>
</evidence>
<dbReference type="SUPFAM" id="SSF51126">
    <property type="entry name" value="Pectin lyase-like"/>
    <property type="match status" value="1"/>
</dbReference>
<dbReference type="InterPro" id="IPR012334">
    <property type="entry name" value="Pectin_lyas_fold"/>
</dbReference>
<accession>A0A0D7A0R1</accession>
<reference evidence="13 14" key="1">
    <citation type="journal article" date="2015" name="Fungal Genet. Biol.">
        <title>Evolution of novel wood decay mechanisms in Agaricales revealed by the genome sequences of Fistulina hepatica and Cylindrobasidium torrendii.</title>
        <authorList>
            <person name="Floudas D."/>
            <person name="Held B.W."/>
            <person name="Riley R."/>
            <person name="Nagy L.G."/>
            <person name="Koehler G."/>
            <person name="Ransdell A.S."/>
            <person name="Younus H."/>
            <person name="Chow J."/>
            <person name="Chiniquy J."/>
            <person name="Lipzen A."/>
            <person name="Tritt A."/>
            <person name="Sun H."/>
            <person name="Haridas S."/>
            <person name="LaButti K."/>
            <person name="Ohm R.A."/>
            <person name="Kues U."/>
            <person name="Blanchette R.A."/>
            <person name="Grigoriev I.V."/>
            <person name="Minto R.E."/>
            <person name="Hibbett D.S."/>
        </authorList>
    </citation>
    <scope>NUCLEOTIDE SEQUENCE [LARGE SCALE GENOMIC DNA]</scope>
    <source>
        <strain evidence="13 14">ATCC 64428</strain>
    </source>
</reference>
<name>A0A0D7A0R1_9AGAR</name>
<dbReference type="Pfam" id="PF00295">
    <property type="entry name" value="Glyco_hydro_28"/>
    <property type="match status" value="1"/>
</dbReference>
<dbReference type="InterPro" id="IPR011050">
    <property type="entry name" value="Pectin_lyase_fold/virulence"/>
</dbReference>
<dbReference type="EMBL" id="KN882148">
    <property type="protein sequence ID" value="KIY42989.1"/>
    <property type="molecule type" value="Genomic_DNA"/>
</dbReference>
<evidence type="ECO:0000256" key="2">
    <source>
        <dbReference type="ARBA" id="ARBA00008834"/>
    </source>
</evidence>
<dbReference type="GO" id="GO:0004650">
    <property type="term" value="F:polygalacturonase activity"/>
    <property type="evidence" value="ECO:0007669"/>
    <property type="project" value="InterPro"/>
</dbReference>
<evidence type="ECO:0000256" key="11">
    <source>
        <dbReference type="RuleBase" id="RU361169"/>
    </source>
</evidence>
<evidence type="ECO:0000256" key="3">
    <source>
        <dbReference type="ARBA" id="ARBA00022525"/>
    </source>
</evidence>
<protein>
    <submittedName>
        <fullName evidence="13">Glycoside hydrolase family 28 protein</fullName>
    </submittedName>
</protein>
<dbReference type="InterPro" id="IPR000743">
    <property type="entry name" value="Glyco_hydro_28"/>
</dbReference>
<evidence type="ECO:0000256" key="10">
    <source>
        <dbReference type="ARBA" id="ARBA00023316"/>
    </source>
</evidence>
<evidence type="ECO:0000313" key="14">
    <source>
        <dbReference type="Proteomes" id="UP000054144"/>
    </source>
</evidence>
<keyword evidence="5" id="KW-0677">Repeat</keyword>
<evidence type="ECO:0000256" key="8">
    <source>
        <dbReference type="ARBA" id="ARBA00023180"/>
    </source>
</evidence>
<gene>
    <name evidence="13" type="ORF">FISHEDRAFT_54412</name>
</gene>
<evidence type="ECO:0000256" key="5">
    <source>
        <dbReference type="ARBA" id="ARBA00022737"/>
    </source>
</evidence>
<feature type="chain" id="PRO_5002316072" evidence="12">
    <location>
        <begin position="25"/>
        <end position="393"/>
    </location>
</feature>
<keyword evidence="6 11" id="KW-0378">Hydrolase</keyword>
<evidence type="ECO:0000256" key="4">
    <source>
        <dbReference type="ARBA" id="ARBA00022729"/>
    </source>
</evidence>
<keyword evidence="3" id="KW-0964">Secreted</keyword>
<dbReference type="GO" id="GO:0005576">
    <property type="term" value="C:extracellular region"/>
    <property type="evidence" value="ECO:0007669"/>
    <property type="project" value="UniProtKB-SubCell"/>
</dbReference>
<keyword evidence="14" id="KW-1185">Reference proteome</keyword>
<evidence type="ECO:0000256" key="12">
    <source>
        <dbReference type="SAM" id="SignalP"/>
    </source>
</evidence>
<keyword evidence="4 12" id="KW-0732">Signal</keyword>
<evidence type="ECO:0000256" key="7">
    <source>
        <dbReference type="ARBA" id="ARBA00023157"/>
    </source>
</evidence>
<comment type="similarity">
    <text evidence="2 11">Belongs to the glycosyl hydrolase 28 family.</text>
</comment>
<feature type="signal peptide" evidence="12">
    <location>
        <begin position="1"/>
        <end position="24"/>
    </location>
</feature>